<reference evidence="8" key="2">
    <citation type="submission" date="2021-04" db="EMBL/GenBank/DDBJ databases">
        <authorList>
            <person name="Gilroy R."/>
        </authorList>
    </citation>
    <scope>NUCLEOTIDE SEQUENCE</scope>
    <source>
        <strain evidence="8">ChiHecolR3B27-1887</strain>
    </source>
</reference>
<evidence type="ECO:0000256" key="2">
    <source>
        <dbReference type="ARBA" id="ARBA00006479"/>
    </source>
</evidence>
<dbReference type="SUPFAM" id="SSF53067">
    <property type="entry name" value="Actin-like ATPase domain"/>
    <property type="match status" value="1"/>
</dbReference>
<evidence type="ECO:0000256" key="1">
    <source>
        <dbReference type="ARBA" id="ARBA00001946"/>
    </source>
</evidence>
<dbReference type="AlphaFoldDB" id="A0A9D2DKY8"/>
<evidence type="ECO:0000256" key="3">
    <source>
        <dbReference type="ARBA" id="ARBA00022723"/>
    </source>
</evidence>
<proteinExistence type="inferred from homology"/>
<evidence type="ECO:0000313" key="8">
    <source>
        <dbReference type="EMBL" id="HIZ19116.1"/>
    </source>
</evidence>
<dbReference type="InterPro" id="IPR043129">
    <property type="entry name" value="ATPase_NBD"/>
</dbReference>
<protein>
    <recommendedName>
        <fullName evidence="6">fructokinase</fullName>
        <ecNumber evidence="6">2.7.1.4</ecNumber>
    </recommendedName>
</protein>
<comment type="catalytic activity">
    <reaction evidence="7">
        <text>D-fructose + ATP = D-fructose 6-phosphate + ADP + H(+)</text>
        <dbReference type="Rhea" id="RHEA:16125"/>
        <dbReference type="ChEBI" id="CHEBI:15378"/>
        <dbReference type="ChEBI" id="CHEBI:30616"/>
        <dbReference type="ChEBI" id="CHEBI:37721"/>
        <dbReference type="ChEBI" id="CHEBI:61527"/>
        <dbReference type="ChEBI" id="CHEBI:456216"/>
        <dbReference type="EC" id="2.7.1.4"/>
    </reaction>
</comment>
<sequence length="296" mass="31216">MSDEKNVRLGALEAGGTKMVLAVGHADGTLLEREEIPTTAPEDVVPRMVAWFAEREVAALGVGAFGPTGVNPRSESFGRVLDTPKPGWRGYDFRGELMRGLGVPVGYDTDVNAACLGEVTFGAARGLDVVVYLTVGTGVGAGVMIDGHLLHGMLHPEAGHLLVTRRPGDDAPSTCPFHDSCLEGLAAGPAIQAHWGAPAAELADRAEVWDLESDYLAQALTSYVMCYSPQRIILGGGVMKQEQLFPLVREKLAANIAGYLNTPELADLDSYVVPASLGGDQGILGSIELARRALEA</sequence>
<keyword evidence="3" id="KW-0479">Metal-binding</keyword>
<name>A0A9D2DKY8_9ACTN</name>
<evidence type="ECO:0000256" key="4">
    <source>
        <dbReference type="ARBA" id="ARBA00022833"/>
    </source>
</evidence>
<dbReference type="InterPro" id="IPR000600">
    <property type="entry name" value="ROK"/>
</dbReference>
<dbReference type="EC" id="2.7.1.4" evidence="6"/>
<evidence type="ECO:0000313" key="9">
    <source>
        <dbReference type="Proteomes" id="UP000824029"/>
    </source>
</evidence>
<dbReference type="Proteomes" id="UP000824029">
    <property type="component" value="Unassembled WGS sequence"/>
</dbReference>
<comment type="cofactor">
    <cofactor evidence="1">
        <name>Mg(2+)</name>
        <dbReference type="ChEBI" id="CHEBI:18420"/>
    </cofactor>
</comment>
<dbReference type="CDD" id="cd24067">
    <property type="entry name" value="ASKHA_NBD_ROK_BsFRK-like"/>
    <property type="match status" value="1"/>
</dbReference>
<keyword evidence="5" id="KW-0460">Magnesium</keyword>
<dbReference type="FunFam" id="3.30.420.40:FF:000136">
    <property type="entry name" value="Putative fructokinase"/>
    <property type="match status" value="1"/>
</dbReference>
<accession>A0A9D2DKY8</accession>
<reference evidence="8" key="1">
    <citation type="journal article" date="2021" name="PeerJ">
        <title>Extensive microbial diversity within the chicken gut microbiome revealed by metagenomics and culture.</title>
        <authorList>
            <person name="Gilroy R."/>
            <person name="Ravi A."/>
            <person name="Getino M."/>
            <person name="Pursley I."/>
            <person name="Horton D.L."/>
            <person name="Alikhan N.F."/>
            <person name="Baker D."/>
            <person name="Gharbi K."/>
            <person name="Hall N."/>
            <person name="Watson M."/>
            <person name="Adriaenssens E.M."/>
            <person name="Foster-Nyarko E."/>
            <person name="Jarju S."/>
            <person name="Secka A."/>
            <person name="Antonio M."/>
            <person name="Oren A."/>
            <person name="Chaudhuri R.R."/>
            <person name="La Ragione R."/>
            <person name="Hildebrand F."/>
            <person name="Pallen M.J."/>
        </authorList>
    </citation>
    <scope>NUCLEOTIDE SEQUENCE</scope>
    <source>
        <strain evidence="8">ChiHecolR3B27-1887</strain>
    </source>
</reference>
<evidence type="ECO:0000256" key="5">
    <source>
        <dbReference type="ARBA" id="ARBA00022842"/>
    </source>
</evidence>
<dbReference type="PANTHER" id="PTHR42742">
    <property type="entry name" value="TRANSCRIPTIONAL REPRESSOR MPRA"/>
    <property type="match status" value="1"/>
</dbReference>
<dbReference type="EMBL" id="DXBZ01000166">
    <property type="protein sequence ID" value="HIZ19116.1"/>
    <property type="molecule type" value="Genomic_DNA"/>
</dbReference>
<comment type="caution">
    <text evidence="8">The sequence shown here is derived from an EMBL/GenBank/DDBJ whole genome shotgun (WGS) entry which is preliminary data.</text>
</comment>
<keyword evidence="4" id="KW-0862">Zinc</keyword>
<comment type="similarity">
    <text evidence="2">Belongs to the ROK (NagC/XylR) family.</text>
</comment>
<dbReference type="InterPro" id="IPR051804">
    <property type="entry name" value="Carb_Metab_Reg_Kinase/Isom"/>
</dbReference>
<evidence type="ECO:0000256" key="6">
    <source>
        <dbReference type="ARBA" id="ARBA00038887"/>
    </source>
</evidence>
<dbReference type="PROSITE" id="PS01125">
    <property type="entry name" value="ROK"/>
    <property type="match status" value="1"/>
</dbReference>
<dbReference type="Gene3D" id="3.30.420.40">
    <property type="match status" value="2"/>
</dbReference>
<dbReference type="PANTHER" id="PTHR42742:SF3">
    <property type="entry name" value="FRUCTOKINASE"/>
    <property type="match status" value="1"/>
</dbReference>
<dbReference type="GO" id="GO:0046872">
    <property type="term" value="F:metal ion binding"/>
    <property type="evidence" value="ECO:0007669"/>
    <property type="project" value="UniProtKB-KW"/>
</dbReference>
<dbReference type="InterPro" id="IPR049874">
    <property type="entry name" value="ROK_cs"/>
</dbReference>
<dbReference type="GO" id="GO:0008865">
    <property type="term" value="F:fructokinase activity"/>
    <property type="evidence" value="ECO:0007669"/>
    <property type="project" value="UniProtKB-EC"/>
</dbReference>
<evidence type="ECO:0000256" key="7">
    <source>
        <dbReference type="ARBA" id="ARBA00048451"/>
    </source>
</evidence>
<dbReference type="Pfam" id="PF00480">
    <property type="entry name" value="ROK"/>
    <property type="match status" value="1"/>
</dbReference>
<gene>
    <name evidence="8" type="ORF">IAA22_08430</name>
</gene>
<organism evidence="8 9">
    <name type="scientific">Candidatus Olsenella stercoravium</name>
    <dbReference type="NCBI Taxonomy" id="2838713"/>
    <lineage>
        <taxon>Bacteria</taxon>
        <taxon>Bacillati</taxon>
        <taxon>Actinomycetota</taxon>
        <taxon>Coriobacteriia</taxon>
        <taxon>Coriobacteriales</taxon>
        <taxon>Atopobiaceae</taxon>
        <taxon>Olsenella</taxon>
    </lineage>
</organism>